<keyword evidence="8" id="KW-0676">Redox-active center</keyword>
<feature type="compositionally biased region" description="Polar residues" evidence="9">
    <location>
        <begin position="142"/>
        <end position="153"/>
    </location>
</feature>
<keyword evidence="3" id="KW-0653">Protein transport</keyword>
<keyword evidence="4" id="KW-0560">Oxidoreductase</keyword>
<keyword evidence="7" id="KW-1015">Disulfide bond</keyword>
<evidence type="ECO:0000256" key="7">
    <source>
        <dbReference type="ARBA" id="ARBA00023157"/>
    </source>
</evidence>
<evidence type="ECO:0000256" key="4">
    <source>
        <dbReference type="ARBA" id="ARBA00023002"/>
    </source>
</evidence>
<dbReference type="InterPro" id="IPR039289">
    <property type="entry name" value="CHCHD4"/>
</dbReference>
<evidence type="ECO:0000313" key="11">
    <source>
        <dbReference type="Proteomes" id="UP001217089"/>
    </source>
</evidence>
<evidence type="ECO:0000256" key="2">
    <source>
        <dbReference type="ARBA" id="ARBA00022448"/>
    </source>
</evidence>
<evidence type="ECO:0000256" key="3">
    <source>
        <dbReference type="ARBA" id="ARBA00022927"/>
    </source>
</evidence>
<evidence type="ECO:0000256" key="5">
    <source>
        <dbReference type="ARBA" id="ARBA00023010"/>
    </source>
</evidence>
<proteinExistence type="predicted"/>
<evidence type="ECO:0008006" key="12">
    <source>
        <dbReference type="Google" id="ProtNLM"/>
    </source>
</evidence>
<keyword evidence="2" id="KW-0813">Transport</keyword>
<evidence type="ECO:0000256" key="6">
    <source>
        <dbReference type="ARBA" id="ARBA00023128"/>
    </source>
</evidence>
<dbReference type="Proteomes" id="UP001217089">
    <property type="component" value="Unassembled WGS sequence"/>
</dbReference>
<dbReference type="PANTHER" id="PTHR21622:SF0">
    <property type="entry name" value="COILED-COIL-HELIX-COILED-COIL-HELIX DOMAIN CONTAINING 4"/>
    <property type="match status" value="1"/>
</dbReference>
<evidence type="ECO:0000256" key="8">
    <source>
        <dbReference type="ARBA" id="ARBA00023284"/>
    </source>
</evidence>
<evidence type="ECO:0000256" key="1">
    <source>
        <dbReference type="ARBA" id="ARBA00004173"/>
    </source>
</evidence>
<evidence type="ECO:0000313" key="10">
    <source>
        <dbReference type="EMBL" id="KAJ8312805.1"/>
    </source>
</evidence>
<keyword evidence="6" id="KW-0496">Mitochondrion</keyword>
<feature type="region of interest" description="Disordered" evidence="9">
    <location>
        <begin position="107"/>
        <end position="153"/>
    </location>
</feature>
<comment type="caution">
    <text evidence="10">The sequence shown here is derived from an EMBL/GenBank/DDBJ whole genome shotgun (WGS) entry which is preliminary data.</text>
</comment>
<gene>
    <name evidence="10" type="ORF">KUTeg_010178</name>
</gene>
<keyword evidence="11" id="KW-1185">Reference proteome</keyword>
<reference evidence="10 11" key="1">
    <citation type="submission" date="2022-12" db="EMBL/GenBank/DDBJ databases">
        <title>Chromosome-level genome of Tegillarca granosa.</title>
        <authorList>
            <person name="Kim J."/>
        </authorList>
    </citation>
    <scope>NUCLEOTIDE SEQUENCE [LARGE SCALE GENOMIC DNA]</scope>
    <source>
        <strain evidence="10">Teg-2019</strain>
        <tissue evidence="10">Adductor muscle</tissue>
    </source>
</reference>
<keyword evidence="5" id="KW-0811">Translocation</keyword>
<dbReference type="EMBL" id="JARBDR010000440">
    <property type="protein sequence ID" value="KAJ8312805.1"/>
    <property type="molecule type" value="Genomic_DNA"/>
</dbReference>
<evidence type="ECO:0000256" key="9">
    <source>
        <dbReference type="SAM" id="MobiDB-lite"/>
    </source>
</evidence>
<name>A0ABQ9F937_TEGGR</name>
<accession>A0ABQ9F937</accession>
<dbReference type="Gene3D" id="1.10.287.2900">
    <property type="match status" value="1"/>
</dbReference>
<comment type="subcellular location">
    <subcellularLocation>
        <location evidence="1">Mitochondrion</location>
    </subcellularLocation>
</comment>
<protein>
    <recommendedName>
        <fullName evidence="12">Mitochondrial intermembrane space import and assembly protein 40</fullName>
    </recommendedName>
</protein>
<feature type="compositionally biased region" description="Low complexity" evidence="9">
    <location>
        <begin position="126"/>
        <end position="137"/>
    </location>
</feature>
<organism evidence="10 11">
    <name type="scientific">Tegillarca granosa</name>
    <name type="common">Malaysian cockle</name>
    <name type="synonym">Anadara granosa</name>
    <dbReference type="NCBI Taxonomy" id="220873"/>
    <lineage>
        <taxon>Eukaryota</taxon>
        <taxon>Metazoa</taxon>
        <taxon>Spiralia</taxon>
        <taxon>Lophotrochozoa</taxon>
        <taxon>Mollusca</taxon>
        <taxon>Bivalvia</taxon>
        <taxon>Autobranchia</taxon>
        <taxon>Pteriomorphia</taxon>
        <taxon>Arcoida</taxon>
        <taxon>Arcoidea</taxon>
        <taxon>Arcidae</taxon>
        <taxon>Tegillarca</taxon>
    </lineage>
</organism>
<dbReference type="PANTHER" id="PTHR21622">
    <property type="entry name" value="COILED-COIL-HELIX-COILED-COIL-HELIX DOMAIN CONTAINING 4"/>
    <property type="match status" value="1"/>
</dbReference>
<sequence>MAYCKEEGNGKDRVIFATKEDLESPSKSVIVVSEEDEDQGAILPNGEINWDCPCLGDYPYGPCGEKFREMFTCNFYSTEEPKGSECSEQNMEFFTCLFNHSKLYGLDENNSQSEDLGESQSEDLINSQSNSTSVNQSEDTDSALNKNSTEMKS</sequence>